<gene>
    <name evidence="1" type="ORF">CHH67_25840</name>
</gene>
<comment type="caution">
    <text evidence="1">The sequence shown here is derived from an EMBL/GenBank/DDBJ whole genome shotgun (WGS) entry which is preliminary data.</text>
</comment>
<dbReference type="RefSeq" id="WP_218832093.1">
    <property type="nucleotide sequence ID" value="NZ_NPBY01000163.1"/>
</dbReference>
<evidence type="ECO:0000313" key="1">
    <source>
        <dbReference type="EMBL" id="PAD71134.1"/>
    </source>
</evidence>
<protein>
    <submittedName>
        <fullName evidence="1">Uncharacterized protein</fullName>
    </submittedName>
</protein>
<evidence type="ECO:0000313" key="2">
    <source>
        <dbReference type="Proteomes" id="UP000215596"/>
    </source>
</evidence>
<name>A0A268EDE0_9BACL</name>
<dbReference type="Proteomes" id="UP000215596">
    <property type="component" value="Unassembled WGS sequence"/>
</dbReference>
<sequence length="67" mass="8189">MSERFEARFFETLDAEYSEYFILESRNELSGYLEDVEIDGFFNLLKQFGKIEFRYKDILEYYQSNSN</sequence>
<feature type="non-terminal residue" evidence="1">
    <location>
        <position position="67"/>
    </location>
</feature>
<dbReference type="AlphaFoldDB" id="A0A268EDE0"/>
<accession>A0A268EDE0</accession>
<organism evidence="1 2">
    <name type="scientific">Paenibacillus campinasensis</name>
    <dbReference type="NCBI Taxonomy" id="66347"/>
    <lineage>
        <taxon>Bacteria</taxon>
        <taxon>Bacillati</taxon>
        <taxon>Bacillota</taxon>
        <taxon>Bacilli</taxon>
        <taxon>Bacillales</taxon>
        <taxon>Paenibacillaceae</taxon>
        <taxon>Paenibacillus</taxon>
    </lineage>
</organism>
<reference evidence="1 2" key="1">
    <citation type="submission" date="2017-07" db="EMBL/GenBank/DDBJ databases">
        <title>Isolation and whole genome analysis of endospore-forming bacteria from heroin.</title>
        <authorList>
            <person name="Kalinowski J."/>
            <person name="Ahrens B."/>
            <person name="Al-Dilaimi A."/>
            <person name="Winkler A."/>
            <person name="Wibberg D."/>
            <person name="Schleenbecker U."/>
            <person name="Ruckert C."/>
            <person name="Wolfel R."/>
            <person name="Grass G."/>
        </authorList>
    </citation>
    <scope>NUCLEOTIDE SEQUENCE [LARGE SCALE GENOMIC DNA]</scope>
    <source>
        <strain evidence="1 2">7537-G1</strain>
    </source>
</reference>
<proteinExistence type="predicted"/>
<dbReference type="EMBL" id="NPBY01000163">
    <property type="protein sequence ID" value="PAD71134.1"/>
    <property type="molecule type" value="Genomic_DNA"/>
</dbReference>